<gene>
    <name evidence="2" type="ORF">ACFPOD_04925</name>
</gene>
<evidence type="ECO:0000313" key="3">
    <source>
        <dbReference type="Proteomes" id="UP001596107"/>
    </source>
</evidence>
<evidence type="ECO:0000256" key="1">
    <source>
        <dbReference type="SAM" id="MobiDB-lite"/>
    </source>
</evidence>
<comment type="caution">
    <text evidence="2">The sequence shown here is derived from an EMBL/GenBank/DDBJ whole genome shotgun (WGS) entry which is preliminary data.</text>
</comment>
<dbReference type="Proteomes" id="UP001596107">
    <property type="component" value="Unassembled WGS sequence"/>
</dbReference>
<sequence>MQIRALKSFYGEGKSTDAGDIIDVPHNRGRQLIAKGYAVEVGGEPVVPQAKPEAEGDSDPFVERQTGGSTGEDKQPSASQEDRPQRKRRSTSPKDDAE</sequence>
<reference evidence="3" key="1">
    <citation type="journal article" date="2019" name="Int. J. Syst. Evol. Microbiol.">
        <title>The Global Catalogue of Microorganisms (GCM) 10K type strain sequencing project: providing services to taxonomists for standard genome sequencing and annotation.</title>
        <authorList>
            <consortium name="The Broad Institute Genomics Platform"/>
            <consortium name="The Broad Institute Genome Sequencing Center for Infectious Disease"/>
            <person name="Wu L."/>
            <person name="Ma J."/>
        </authorList>
    </citation>
    <scope>NUCLEOTIDE SEQUENCE [LARGE SCALE GENOMIC DNA]</scope>
    <source>
        <strain evidence="3">JCM 3366</strain>
    </source>
</reference>
<keyword evidence="3" id="KW-1185">Reference proteome</keyword>
<proteinExistence type="predicted"/>
<organism evidence="2 3">
    <name type="scientific">Nitratireductor kimnyeongensis</name>
    <dbReference type="NCBI Taxonomy" id="430679"/>
    <lineage>
        <taxon>Bacteria</taxon>
        <taxon>Pseudomonadati</taxon>
        <taxon>Pseudomonadota</taxon>
        <taxon>Alphaproteobacteria</taxon>
        <taxon>Hyphomicrobiales</taxon>
        <taxon>Phyllobacteriaceae</taxon>
        <taxon>Nitratireductor</taxon>
    </lineage>
</organism>
<name>A0ABW0T664_9HYPH</name>
<accession>A0ABW0T664</accession>
<feature type="compositionally biased region" description="Basic and acidic residues" evidence="1">
    <location>
        <begin position="71"/>
        <end position="84"/>
    </location>
</feature>
<feature type="region of interest" description="Disordered" evidence="1">
    <location>
        <begin position="1"/>
        <end position="23"/>
    </location>
</feature>
<dbReference type="EMBL" id="JBHSNB010000001">
    <property type="protein sequence ID" value="MFC5584445.1"/>
    <property type="molecule type" value="Genomic_DNA"/>
</dbReference>
<dbReference type="RefSeq" id="WP_223019762.1">
    <property type="nucleotide sequence ID" value="NZ_CP078143.1"/>
</dbReference>
<protein>
    <submittedName>
        <fullName evidence="2">Uncharacterized protein</fullName>
    </submittedName>
</protein>
<evidence type="ECO:0000313" key="2">
    <source>
        <dbReference type="EMBL" id="MFC5584445.1"/>
    </source>
</evidence>
<feature type="region of interest" description="Disordered" evidence="1">
    <location>
        <begin position="43"/>
        <end position="98"/>
    </location>
</feature>